<dbReference type="Pfam" id="PF11457">
    <property type="entry name" value="DUF3021"/>
    <property type="match status" value="1"/>
</dbReference>
<protein>
    <submittedName>
        <fullName evidence="1">DUF3021 domain-containing protein</fullName>
    </submittedName>
</protein>
<dbReference type="InterPro" id="IPR021560">
    <property type="entry name" value="DUF3021"/>
</dbReference>
<proteinExistence type="predicted"/>
<gene>
    <name evidence="1" type="ORF">BW425_05380</name>
</gene>
<name>A0A1Y3MHZ0_9BACI</name>
<sequence>MVTLFDRIGAKVIAGMAMAMVYSMLFLGIGYANGMDVLETKTLLTHLVTANIVGLIFSFASFVFEKEEWGILKQTIIHLIILLGTFLPTAIWVGWVPNHLVPLLICTGSFIVIYFIIWCAMTMYWKKKIEGLNNSLK</sequence>
<organism evidence="1 2">
    <name type="scientific">Bacillus pseudomycoides</name>
    <dbReference type="NCBI Taxonomy" id="64104"/>
    <lineage>
        <taxon>Bacteria</taxon>
        <taxon>Bacillati</taxon>
        <taxon>Bacillota</taxon>
        <taxon>Bacilli</taxon>
        <taxon>Bacillales</taxon>
        <taxon>Bacillaceae</taxon>
        <taxon>Bacillus</taxon>
        <taxon>Bacillus cereus group</taxon>
    </lineage>
</organism>
<dbReference type="AlphaFoldDB" id="A0A1Y3MHZ0"/>
<reference evidence="1 2" key="1">
    <citation type="submission" date="2017-02" db="EMBL/GenBank/DDBJ databases">
        <title>Bacillus pseudomycoides isolate FSL K6-0042.</title>
        <authorList>
            <person name="Kovac J."/>
        </authorList>
    </citation>
    <scope>NUCLEOTIDE SEQUENCE [LARGE SCALE GENOMIC DNA]</scope>
    <source>
        <strain evidence="1 2">FSL K6-0042</strain>
    </source>
</reference>
<comment type="caution">
    <text evidence="1">The sequence shown here is derived from an EMBL/GenBank/DDBJ whole genome shotgun (WGS) entry which is preliminary data.</text>
</comment>
<accession>A0A1Y3MHZ0</accession>
<dbReference type="Proteomes" id="UP000195321">
    <property type="component" value="Unassembled WGS sequence"/>
</dbReference>
<evidence type="ECO:0000313" key="2">
    <source>
        <dbReference type="Proteomes" id="UP000195321"/>
    </source>
</evidence>
<dbReference type="RefSeq" id="WP_016112561.1">
    <property type="nucleotide sequence ID" value="NZ_CP189809.1"/>
</dbReference>
<evidence type="ECO:0000313" key="1">
    <source>
        <dbReference type="EMBL" id="OUM50048.1"/>
    </source>
</evidence>
<dbReference type="EMBL" id="MWPX01000003">
    <property type="protein sequence ID" value="OUM50048.1"/>
    <property type="molecule type" value="Genomic_DNA"/>
</dbReference>